<sequence>MASEEDKAEARGRVFAVKFIQPAVGELFEEPADQLRNRLTPGASAESYNRLWRIGKVHIADDVLTGRVGFSAESGIEEVWDDEAKDFRDQLTHRGTTTVFAVDLGSLTGLVQDRGSTLRIDSAVRALRLILNEGIKDKGLHWQVEPYRRKVALSEWKRTVTRVTKVRFSLTEPNPRWQDSQSIEDLFNATGSHSAQAIFANDAGLNVEADFIQQSQNHVERGYGDGRYTGVIEMADGTEIVSTYNSAVGDEEQSEELATNPNGEVNLDVLREHLLELPPPMTYSDEPVPADAETVADGQVGAEVSYEGVTSGEEIVEGGTTTPTESSDEEPDGAAPADPGDHAAQHDVPAGPTGEVDPEALPQEPSTEDTGEGDD</sequence>
<protein>
    <submittedName>
        <fullName evidence="2">Uncharacterized protein</fullName>
    </submittedName>
</protein>
<name>A0A7I9V802_9ACTN</name>
<organism evidence="2 3">
    <name type="scientific">Gordonia spumicola</name>
    <dbReference type="NCBI Taxonomy" id="589161"/>
    <lineage>
        <taxon>Bacteria</taxon>
        <taxon>Bacillati</taxon>
        <taxon>Actinomycetota</taxon>
        <taxon>Actinomycetes</taxon>
        <taxon>Mycobacteriales</taxon>
        <taxon>Gordoniaceae</taxon>
        <taxon>Gordonia</taxon>
    </lineage>
</organism>
<evidence type="ECO:0000313" key="2">
    <source>
        <dbReference type="EMBL" id="GEE01437.1"/>
    </source>
</evidence>
<feature type="region of interest" description="Disordered" evidence="1">
    <location>
        <begin position="303"/>
        <end position="375"/>
    </location>
</feature>
<accession>A0A7I9V802</accession>
<feature type="compositionally biased region" description="Acidic residues" evidence="1">
    <location>
        <begin position="366"/>
        <end position="375"/>
    </location>
</feature>
<dbReference type="OrthoDB" id="4773876at2"/>
<evidence type="ECO:0000256" key="1">
    <source>
        <dbReference type="SAM" id="MobiDB-lite"/>
    </source>
</evidence>
<dbReference type="RefSeq" id="WP_161895232.1">
    <property type="nucleotide sequence ID" value="NZ_BJOV01000003.1"/>
</dbReference>
<dbReference type="AlphaFoldDB" id="A0A7I9V802"/>
<reference evidence="3" key="1">
    <citation type="submission" date="2019-06" db="EMBL/GenBank/DDBJ databases">
        <title>Gordonia isolated from sludge of a wastewater treatment plant.</title>
        <authorList>
            <person name="Tamura T."/>
            <person name="Aoyama K."/>
            <person name="Kang Y."/>
            <person name="Saito S."/>
            <person name="Akiyama N."/>
            <person name="Yazawa K."/>
            <person name="Gonoi T."/>
            <person name="Mikami Y."/>
        </authorList>
    </citation>
    <scope>NUCLEOTIDE SEQUENCE [LARGE SCALE GENOMIC DNA]</scope>
    <source>
        <strain evidence="3">NBRC 107696</strain>
    </source>
</reference>
<proteinExistence type="predicted"/>
<dbReference type="EMBL" id="BJOV01000003">
    <property type="protein sequence ID" value="GEE01437.1"/>
    <property type="molecule type" value="Genomic_DNA"/>
</dbReference>
<dbReference type="Proteomes" id="UP000444960">
    <property type="component" value="Unassembled WGS sequence"/>
</dbReference>
<evidence type="ECO:0000313" key="3">
    <source>
        <dbReference type="Proteomes" id="UP000444960"/>
    </source>
</evidence>
<keyword evidence="3" id="KW-1185">Reference proteome</keyword>
<comment type="caution">
    <text evidence="2">The sequence shown here is derived from an EMBL/GenBank/DDBJ whole genome shotgun (WGS) entry which is preliminary data.</text>
</comment>
<gene>
    <name evidence="2" type="ORF">nbrc107696_18830</name>
</gene>